<dbReference type="EMBL" id="CP095071">
    <property type="protein sequence ID" value="UOQ83486.1"/>
    <property type="molecule type" value="Genomic_DNA"/>
</dbReference>
<dbReference type="PANTHER" id="PTHR40393:SF1">
    <property type="entry name" value="LYSINE BIOSYNTHESIS PROTEIN-RELATED"/>
    <property type="match status" value="1"/>
</dbReference>
<keyword evidence="2" id="KW-1185">Reference proteome</keyword>
<reference evidence="1 2" key="1">
    <citation type="submission" date="2022-04" db="EMBL/GenBank/DDBJ databases">
        <title>Gracilibacillus sp. isolated from saltern.</title>
        <authorList>
            <person name="Won M."/>
            <person name="Lee C.-M."/>
            <person name="Woen H.-Y."/>
            <person name="Kwon S.-W."/>
        </authorList>
    </citation>
    <scope>NUCLEOTIDE SEQUENCE [LARGE SCALE GENOMIC DNA]</scope>
    <source>
        <strain evidence="1 2">SSPM10-3</strain>
    </source>
</reference>
<protein>
    <submittedName>
        <fullName evidence="1">Lysine biosynthesis protein LysW</fullName>
    </submittedName>
</protein>
<dbReference type="PANTHER" id="PTHR40393">
    <property type="entry name" value="LYSINE BIOSYNTHESIS PROTEIN-RELATED-RELATED"/>
    <property type="match status" value="1"/>
</dbReference>
<dbReference type="InterPro" id="IPR005906">
    <property type="entry name" value="LysW"/>
</dbReference>
<sequence>MKNANCLVCQSAIEIENDVFVGEIVECSDCGEEHEVMEANGLLTLELAPEIEESWGE</sequence>
<dbReference type="Gene3D" id="2.20.28.160">
    <property type="match status" value="1"/>
</dbReference>
<gene>
    <name evidence="1" type="ORF">MUN87_12005</name>
</gene>
<dbReference type="RefSeq" id="WP_244740415.1">
    <property type="nucleotide sequence ID" value="NZ_CP095071.1"/>
</dbReference>
<organism evidence="1 2">
    <name type="scientific">Gracilibacillus salinarum</name>
    <dbReference type="NCBI Taxonomy" id="2932255"/>
    <lineage>
        <taxon>Bacteria</taxon>
        <taxon>Bacillati</taxon>
        <taxon>Bacillota</taxon>
        <taxon>Bacilli</taxon>
        <taxon>Bacillales</taxon>
        <taxon>Bacillaceae</taxon>
        <taxon>Gracilibacillus</taxon>
    </lineage>
</organism>
<evidence type="ECO:0000313" key="1">
    <source>
        <dbReference type="EMBL" id="UOQ83486.1"/>
    </source>
</evidence>
<evidence type="ECO:0000313" key="2">
    <source>
        <dbReference type="Proteomes" id="UP000831537"/>
    </source>
</evidence>
<dbReference type="Pfam" id="PF21344">
    <property type="entry name" value="Zn_ribbon_LysW"/>
    <property type="match status" value="1"/>
</dbReference>
<dbReference type="Proteomes" id="UP000831537">
    <property type="component" value="Chromosome"/>
</dbReference>
<proteinExistence type="predicted"/>
<name>A0ABY4GGN0_9BACI</name>
<accession>A0ABY4GGN0</accession>